<organism evidence="3 4">
    <name type="scientific">Amborella trichopoda</name>
    <dbReference type="NCBI Taxonomy" id="13333"/>
    <lineage>
        <taxon>Eukaryota</taxon>
        <taxon>Viridiplantae</taxon>
        <taxon>Streptophyta</taxon>
        <taxon>Embryophyta</taxon>
        <taxon>Tracheophyta</taxon>
        <taxon>Spermatophyta</taxon>
        <taxon>Magnoliopsida</taxon>
        <taxon>Amborellales</taxon>
        <taxon>Amborellaceae</taxon>
        <taxon>Amborella</taxon>
    </lineage>
</organism>
<dbReference type="OrthoDB" id="1892762at2759"/>
<dbReference type="EMBL" id="KI392591">
    <property type="protein sequence ID" value="ERN13158.1"/>
    <property type="molecule type" value="Genomic_DNA"/>
</dbReference>
<keyword evidence="4" id="KW-1185">Reference proteome</keyword>
<dbReference type="HOGENOM" id="CLU_1973496_0_0_1"/>
<evidence type="ECO:0000256" key="2">
    <source>
        <dbReference type="SAM" id="SignalP"/>
    </source>
</evidence>
<feature type="compositionally biased region" description="Polar residues" evidence="1">
    <location>
        <begin position="26"/>
        <end position="61"/>
    </location>
</feature>
<protein>
    <submittedName>
        <fullName evidence="3">Uncharacterized protein</fullName>
    </submittedName>
</protein>
<reference evidence="4" key="1">
    <citation type="journal article" date="2013" name="Science">
        <title>The Amborella genome and the evolution of flowering plants.</title>
        <authorList>
            <consortium name="Amborella Genome Project"/>
        </authorList>
    </citation>
    <scope>NUCLEOTIDE SEQUENCE [LARGE SCALE GENOMIC DNA]</scope>
</reference>
<evidence type="ECO:0000256" key="1">
    <source>
        <dbReference type="SAM" id="MobiDB-lite"/>
    </source>
</evidence>
<keyword evidence="2" id="KW-0732">Signal</keyword>
<accession>W1PY25</accession>
<dbReference type="OMA" id="TNNCENI"/>
<sequence>MSKTQFTLSLLLLTIFTSSLSSSSSKPTNFISPTSLNSKDQIPTNQKQENANPSHSNNTKLVSIPDHIPRLCDECRKPNGNCGIGLRCLCYPSQCKQSVLSGGAAVKPVDALFVVVFCIFCGTISQL</sequence>
<dbReference type="Gramene" id="ERN13158">
    <property type="protein sequence ID" value="ERN13158"/>
    <property type="gene ID" value="AMTR_s00040p00199260"/>
</dbReference>
<feature type="chain" id="PRO_5004807921" evidence="2">
    <location>
        <begin position="22"/>
        <end position="127"/>
    </location>
</feature>
<dbReference type="Proteomes" id="UP000017836">
    <property type="component" value="Unassembled WGS sequence"/>
</dbReference>
<evidence type="ECO:0000313" key="3">
    <source>
        <dbReference type="EMBL" id="ERN13158.1"/>
    </source>
</evidence>
<feature type="region of interest" description="Disordered" evidence="1">
    <location>
        <begin position="20"/>
        <end position="62"/>
    </location>
</feature>
<dbReference type="AlphaFoldDB" id="W1PY25"/>
<evidence type="ECO:0000313" key="4">
    <source>
        <dbReference type="Proteomes" id="UP000017836"/>
    </source>
</evidence>
<gene>
    <name evidence="3" type="ORF">AMTR_s00040p00199260</name>
</gene>
<name>W1PY25_AMBTC</name>
<proteinExistence type="predicted"/>
<feature type="signal peptide" evidence="2">
    <location>
        <begin position="1"/>
        <end position="21"/>
    </location>
</feature>
<dbReference type="eggNOG" id="ENOG502RYHF">
    <property type="taxonomic scope" value="Eukaryota"/>
</dbReference>
<dbReference type="KEGG" id="atr:18441396"/>